<dbReference type="AlphaFoldDB" id="A0A2K3NJK8"/>
<name>A0A2K3NJK8_TRIPR</name>
<feature type="compositionally biased region" description="Polar residues" evidence="1">
    <location>
        <begin position="1"/>
        <end position="11"/>
    </location>
</feature>
<organism evidence="2 3">
    <name type="scientific">Trifolium pratense</name>
    <name type="common">Red clover</name>
    <dbReference type="NCBI Taxonomy" id="57577"/>
    <lineage>
        <taxon>Eukaryota</taxon>
        <taxon>Viridiplantae</taxon>
        <taxon>Streptophyta</taxon>
        <taxon>Embryophyta</taxon>
        <taxon>Tracheophyta</taxon>
        <taxon>Spermatophyta</taxon>
        <taxon>Magnoliopsida</taxon>
        <taxon>eudicotyledons</taxon>
        <taxon>Gunneridae</taxon>
        <taxon>Pentapetalae</taxon>
        <taxon>rosids</taxon>
        <taxon>fabids</taxon>
        <taxon>Fabales</taxon>
        <taxon>Fabaceae</taxon>
        <taxon>Papilionoideae</taxon>
        <taxon>50 kb inversion clade</taxon>
        <taxon>NPAAA clade</taxon>
        <taxon>Hologalegina</taxon>
        <taxon>IRL clade</taxon>
        <taxon>Trifolieae</taxon>
        <taxon>Trifolium</taxon>
    </lineage>
</organism>
<reference evidence="2 3" key="1">
    <citation type="journal article" date="2014" name="Am. J. Bot.">
        <title>Genome assembly and annotation for red clover (Trifolium pratense; Fabaceae).</title>
        <authorList>
            <person name="Istvanek J."/>
            <person name="Jaros M."/>
            <person name="Krenek A."/>
            <person name="Repkova J."/>
        </authorList>
    </citation>
    <scope>NUCLEOTIDE SEQUENCE [LARGE SCALE GENOMIC DNA]</scope>
    <source>
        <strain evidence="3">cv. Tatra</strain>
        <tissue evidence="2">Young leaves</tissue>
    </source>
</reference>
<feature type="compositionally biased region" description="Basic and acidic residues" evidence="1">
    <location>
        <begin position="63"/>
        <end position="73"/>
    </location>
</feature>
<feature type="compositionally biased region" description="Basic residues" evidence="1">
    <location>
        <begin position="25"/>
        <end position="38"/>
    </location>
</feature>
<comment type="caution">
    <text evidence="2">The sequence shown here is derived from an EMBL/GenBank/DDBJ whole genome shotgun (WGS) entry which is preliminary data.</text>
</comment>
<feature type="region of interest" description="Disordered" evidence="1">
    <location>
        <begin position="220"/>
        <end position="241"/>
    </location>
</feature>
<reference evidence="2 3" key="2">
    <citation type="journal article" date="2017" name="Front. Plant Sci.">
        <title>Gene Classification and Mining of Molecular Markers Useful in Red Clover (Trifolium pratense) Breeding.</title>
        <authorList>
            <person name="Istvanek J."/>
            <person name="Dluhosova J."/>
            <person name="Dluhos P."/>
            <person name="Patkova L."/>
            <person name="Nedelnik J."/>
            <person name="Repkova J."/>
        </authorList>
    </citation>
    <scope>NUCLEOTIDE SEQUENCE [LARGE SCALE GENOMIC DNA]</scope>
    <source>
        <strain evidence="3">cv. Tatra</strain>
        <tissue evidence="2">Young leaves</tissue>
    </source>
</reference>
<feature type="region of interest" description="Disordered" evidence="1">
    <location>
        <begin position="152"/>
        <end position="183"/>
    </location>
</feature>
<evidence type="ECO:0000256" key="1">
    <source>
        <dbReference type="SAM" id="MobiDB-lite"/>
    </source>
</evidence>
<accession>A0A2K3NJK8</accession>
<feature type="region of interest" description="Disordered" evidence="1">
    <location>
        <begin position="1"/>
        <end position="47"/>
    </location>
</feature>
<gene>
    <name evidence="2" type="ORF">L195_g026553</name>
</gene>
<dbReference type="EMBL" id="ASHM01022371">
    <property type="protein sequence ID" value="PNY03228.1"/>
    <property type="molecule type" value="Genomic_DNA"/>
</dbReference>
<feature type="compositionally biased region" description="Basic residues" evidence="1">
    <location>
        <begin position="174"/>
        <end position="183"/>
    </location>
</feature>
<dbReference type="Proteomes" id="UP000236291">
    <property type="component" value="Unassembled WGS sequence"/>
</dbReference>
<feature type="region of interest" description="Disordered" evidence="1">
    <location>
        <begin position="60"/>
        <end position="105"/>
    </location>
</feature>
<protein>
    <submittedName>
        <fullName evidence="2">Uncharacterized protein</fullName>
    </submittedName>
</protein>
<evidence type="ECO:0000313" key="3">
    <source>
        <dbReference type="Proteomes" id="UP000236291"/>
    </source>
</evidence>
<proteinExistence type="predicted"/>
<sequence>MFNDHTMNATKISKGHKRAYDTFRKSKRTHDTRRRQRSKSLPFKKNGISLPSTIKFKAYGKGEANRERRRGEIGDNANLKMQIKWKRRKGDSPTRSKSPRNNRYRVKNKISKAKWIKVLDGYIIKAYEKFKGLKRAYSKHPRAAVGCTNYLRNTNSKKKGTKQQANKEYESTTKRRHRTTPRHNNRHVASFNALLLPKASCLGGCVLGDDPKTFFLGPIAADPSNASPNDWKKGIGGKKTP</sequence>
<evidence type="ECO:0000313" key="2">
    <source>
        <dbReference type="EMBL" id="PNY03228.1"/>
    </source>
</evidence>